<dbReference type="EMBL" id="CAACVG010010234">
    <property type="protein sequence ID" value="VEN55301.1"/>
    <property type="molecule type" value="Genomic_DNA"/>
</dbReference>
<evidence type="ECO:0000313" key="1">
    <source>
        <dbReference type="EMBL" id="VEN55301.1"/>
    </source>
</evidence>
<accession>A0A653D6W2</accession>
<protein>
    <submittedName>
        <fullName evidence="1">Uncharacterized protein</fullName>
    </submittedName>
</protein>
<dbReference type="Proteomes" id="UP000410492">
    <property type="component" value="Unassembled WGS sequence"/>
</dbReference>
<organism evidence="1 2">
    <name type="scientific">Callosobruchus maculatus</name>
    <name type="common">Southern cowpea weevil</name>
    <name type="synonym">Pulse bruchid</name>
    <dbReference type="NCBI Taxonomy" id="64391"/>
    <lineage>
        <taxon>Eukaryota</taxon>
        <taxon>Metazoa</taxon>
        <taxon>Ecdysozoa</taxon>
        <taxon>Arthropoda</taxon>
        <taxon>Hexapoda</taxon>
        <taxon>Insecta</taxon>
        <taxon>Pterygota</taxon>
        <taxon>Neoptera</taxon>
        <taxon>Endopterygota</taxon>
        <taxon>Coleoptera</taxon>
        <taxon>Polyphaga</taxon>
        <taxon>Cucujiformia</taxon>
        <taxon>Chrysomeloidea</taxon>
        <taxon>Chrysomelidae</taxon>
        <taxon>Bruchinae</taxon>
        <taxon>Bruchini</taxon>
        <taxon>Callosobruchus</taxon>
    </lineage>
</organism>
<feature type="non-terminal residue" evidence="1">
    <location>
        <position position="110"/>
    </location>
</feature>
<dbReference type="AlphaFoldDB" id="A0A653D6W2"/>
<keyword evidence="2" id="KW-1185">Reference proteome</keyword>
<feature type="non-terminal residue" evidence="1">
    <location>
        <position position="1"/>
    </location>
</feature>
<name>A0A653D6W2_CALMS</name>
<gene>
    <name evidence="1" type="ORF">CALMAC_LOCUS14522</name>
</gene>
<sequence length="110" mass="12526">RQSTIAERNSRLSAHGLRAKAKPDFARSRKVVASRDPCGSVCVRWRGKCGKSSVGKRFNFDGSKGRSEVFECDLNELVFRRPCCAGRRFNFDRSKGRSEVFECDLNELMF</sequence>
<reference evidence="1 2" key="1">
    <citation type="submission" date="2019-01" db="EMBL/GenBank/DDBJ databases">
        <authorList>
            <person name="Sayadi A."/>
        </authorList>
    </citation>
    <scope>NUCLEOTIDE SEQUENCE [LARGE SCALE GENOMIC DNA]</scope>
</reference>
<evidence type="ECO:0000313" key="2">
    <source>
        <dbReference type="Proteomes" id="UP000410492"/>
    </source>
</evidence>
<proteinExistence type="predicted"/>